<dbReference type="EMBL" id="CP000661">
    <property type="protein sequence ID" value="ABP69020.1"/>
    <property type="molecule type" value="Genomic_DNA"/>
</dbReference>
<dbReference type="STRING" id="349102.Rsph17025_0109"/>
<reference evidence="1" key="1">
    <citation type="submission" date="2007-04" db="EMBL/GenBank/DDBJ databases">
        <title>Complete sequence of chromosome of Rhodobacter sphaeroides ATCC 17025.</title>
        <authorList>
            <consortium name="US DOE Joint Genome Institute"/>
            <person name="Copeland A."/>
            <person name="Lucas S."/>
            <person name="Lapidus A."/>
            <person name="Barry K."/>
            <person name="Detter J.C."/>
            <person name="Glavina del Rio T."/>
            <person name="Hammon N."/>
            <person name="Israni S."/>
            <person name="Dalin E."/>
            <person name="Tice H."/>
            <person name="Pitluck S."/>
            <person name="Chertkov O."/>
            <person name="Brettin T."/>
            <person name="Bruce D."/>
            <person name="Han C."/>
            <person name="Schmutz J."/>
            <person name="Larimer F."/>
            <person name="Land M."/>
            <person name="Hauser L."/>
            <person name="Kyrpides N."/>
            <person name="Kim E."/>
            <person name="Richardson P."/>
            <person name="Mackenzie C."/>
            <person name="Choudhary M."/>
            <person name="Donohue T.J."/>
            <person name="Kaplan S."/>
        </authorList>
    </citation>
    <scope>NUCLEOTIDE SEQUENCE [LARGE SCALE GENOMIC DNA]</scope>
    <source>
        <strain evidence="1">ATCC 17025</strain>
    </source>
</reference>
<dbReference type="HOGENOM" id="CLU_1314593_0_0_5"/>
<dbReference type="KEGG" id="rsq:Rsph17025_0109"/>
<accession>A4WNQ6</accession>
<organism evidence="1">
    <name type="scientific">Cereibacter sphaeroides (strain ATCC 17025 / ATH 2.4.3)</name>
    <name type="common">Rhodobacter sphaeroides</name>
    <dbReference type="NCBI Taxonomy" id="349102"/>
    <lineage>
        <taxon>Bacteria</taxon>
        <taxon>Pseudomonadati</taxon>
        <taxon>Pseudomonadota</taxon>
        <taxon>Alphaproteobacteria</taxon>
        <taxon>Rhodobacterales</taxon>
        <taxon>Paracoccaceae</taxon>
        <taxon>Cereibacter</taxon>
    </lineage>
</organism>
<sequence>MGSQIQRRSSDAIAEKSREKRASLPVIHLPNAGLAASAVRFSEIEAVAETFCSGSNGYSIKVPSRPDAKLDLLRRLPAQEKCERFAHQLEVALRTQASDGDVIAAVEAIVGSYRTGDRAPRSYVDGMIADLIDLAEDRRWPVAAINGGMSTICRSSPFLPALSEVIDAITDAHQRLRFAEWAAQEAAVLSADLYWDCVDAGLIEDTGDF</sequence>
<evidence type="ECO:0000313" key="1">
    <source>
        <dbReference type="EMBL" id="ABP69020.1"/>
    </source>
</evidence>
<protein>
    <submittedName>
        <fullName evidence="1">Uncharacterized protein</fullName>
    </submittedName>
</protein>
<gene>
    <name evidence="1" type="ordered locus">Rsph17025_0109</name>
</gene>
<dbReference type="AlphaFoldDB" id="A4WNQ6"/>
<proteinExistence type="predicted"/>
<name>A4WNQ6_CERS5</name>